<dbReference type="InterPro" id="IPR003599">
    <property type="entry name" value="Ig_sub"/>
</dbReference>
<dbReference type="Pfam" id="PF07686">
    <property type="entry name" value="V-set"/>
    <property type="match status" value="1"/>
</dbReference>
<feature type="domain" description="Ig-like" evidence="10">
    <location>
        <begin position="222"/>
        <end position="320"/>
    </location>
</feature>
<dbReference type="EMBL" id="NCKV01010445">
    <property type="protein sequence ID" value="RWS21888.1"/>
    <property type="molecule type" value="Genomic_DNA"/>
</dbReference>
<keyword evidence="3 9" id="KW-0732">Signal</keyword>
<name>A0A443S2X3_9ACAR</name>
<dbReference type="STRING" id="299467.A0A443S2X3"/>
<dbReference type="InterPro" id="IPR013098">
    <property type="entry name" value="Ig_I-set"/>
</dbReference>
<accession>A0A443S2X3</accession>
<evidence type="ECO:0000313" key="11">
    <source>
        <dbReference type="EMBL" id="RWS21888.1"/>
    </source>
</evidence>
<dbReference type="InterPro" id="IPR013783">
    <property type="entry name" value="Ig-like_fold"/>
</dbReference>
<dbReference type="OrthoDB" id="10010359at2759"/>
<dbReference type="Proteomes" id="UP000288716">
    <property type="component" value="Unassembled WGS sequence"/>
</dbReference>
<dbReference type="GO" id="GO:0005886">
    <property type="term" value="C:plasma membrane"/>
    <property type="evidence" value="ECO:0007669"/>
    <property type="project" value="UniProtKB-SubCell"/>
</dbReference>
<dbReference type="Pfam" id="PF13927">
    <property type="entry name" value="Ig_3"/>
    <property type="match status" value="1"/>
</dbReference>
<dbReference type="CDD" id="cd00096">
    <property type="entry name" value="Ig"/>
    <property type="match status" value="1"/>
</dbReference>
<feature type="signal peptide" evidence="9">
    <location>
        <begin position="1"/>
        <end position="16"/>
    </location>
</feature>
<dbReference type="SMART" id="SM00409">
    <property type="entry name" value="IG"/>
    <property type="match status" value="3"/>
</dbReference>
<keyword evidence="4" id="KW-0677">Repeat</keyword>
<dbReference type="VEuPathDB" id="VectorBase:LDEU010152"/>
<keyword evidence="12" id="KW-1185">Reference proteome</keyword>
<keyword evidence="2" id="KW-1003">Cell membrane</keyword>
<reference evidence="11 12" key="1">
    <citation type="journal article" date="2018" name="Gigascience">
        <title>Genomes of trombidid mites reveal novel predicted allergens and laterally-transferred genes associated with secondary metabolism.</title>
        <authorList>
            <person name="Dong X."/>
            <person name="Chaisiri K."/>
            <person name="Xia D."/>
            <person name="Armstrong S.D."/>
            <person name="Fang Y."/>
            <person name="Donnelly M.J."/>
            <person name="Kadowaki T."/>
            <person name="McGarry J.W."/>
            <person name="Darby A.C."/>
            <person name="Makepeace B.L."/>
        </authorList>
    </citation>
    <scope>NUCLEOTIDE SEQUENCE [LARGE SCALE GENOMIC DNA]</scope>
    <source>
        <strain evidence="11">UoL-UT</strain>
    </source>
</reference>
<dbReference type="PROSITE" id="PS50835">
    <property type="entry name" value="IG_LIKE"/>
    <property type="match status" value="3"/>
</dbReference>
<dbReference type="InterPro" id="IPR036179">
    <property type="entry name" value="Ig-like_dom_sf"/>
</dbReference>
<dbReference type="PANTHER" id="PTHR12231:SF220">
    <property type="entry name" value="LACHESIN"/>
    <property type="match status" value="1"/>
</dbReference>
<dbReference type="SMART" id="SM00408">
    <property type="entry name" value="IGc2"/>
    <property type="match status" value="3"/>
</dbReference>
<evidence type="ECO:0000256" key="4">
    <source>
        <dbReference type="ARBA" id="ARBA00022737"/>
    </source>
</evidence>
<evidence type="ECO:0000256" key="6">
    <source>
        <dbReference type="ARBA" id="ARBA00023157"/>
    </source>
</evidence>
<dbReference type="PANTHER" id="PTHR12231">
    <property type="entry name" value="CTX-RELATED TYPE I TRANSMEMBRANE PROTEIN"/>
    <property type="match status" value="1"/>
</dbReference>
<evidence type="ECO:0000256" key="7">
    <source>
        <dbReference type="ARBA" id="ARBA00023180"/>
    </source>
</evidence>
<evidence type="ECO:0000256" key="1">
    <source>
        <dbReference type="ARBA" id="ARBA00004236"/>
    </source>
</evidence>
<organism evidence="11 12">
    <name type="scientific">Leptotrombidium deliense</name>
    <dbReference type="NCBI Taxonomy" id="299467"/>
    <lineage>
        <taxon>Eukaryota</taxon>
        <taxon>Metazoa</taxon>
        <taxon>Ecdysozoa</taxon>
        <taxon>Arthropoda</taxon>
        <taxon>Chelicerata</taxon>
        <taxon>Arachnida</taxon>
        <taxon>Acari</taxon>
        <taxon>Acariformes</taxon>
        <taxon>Trombidiformes</taxon>
        <taxon>Prostigmata</taxon>
        <taxon>Anystina</taxon>
        <taxon>Parasitengona</taxon>
        <taxon>Trombiculoidea</taxon>
        <taxon>Trombiculidae</taxon>
        <taxon>Leptotrombidium</taxon>
    </lineage>
</organism>
<keyword evidence="7" id="KW-0325">Glycoprotein</keyword>
<feature type="domain" description="Ig-like" evidence="10">
    <location>
        <begin position="21"/>
        <end position="126"/>
    </location>
</feature>
<feature type="non-terminal residue" evidence="11">
    <location>
        <position position="345"/>
    </location>
</feature>
<dbReference type="InterPro" id="IPR003598">
    <property type="entry name" value="Ig_sub2"/>
</dbReference>
<dbReference type="InterPro" id="IPR007110">
    <property type="entry name" value="Ig-like_dom"/>
</dbReference>
<dbReference type="AlphaFoldDB" id="A0A443S2X3"/>
<evidence type="ECO:0000256" key="8">
    <source>
        <dbReference type="ARBA" id="ARBA00023319"/>
    </source>
</evidence>
<evidence type="ECO:0000259" key="10">
    <source>
        <dbReference type="PROSITE" id="PS50835"/>
    </source>
</evidence>
<dbReference type="GO" id="GO:0043005">
    <property type="term" value="C:neuron projection"/>
    <property type="evidence" value="ECO:0007669"/>
    <property type="project" value="TreeGrafter"/>
</dbReference>
<gene>
    <name evidence="11" type="ORF">B4U80_07088</name>
</gene>
<dbReference type="SUPFAM" id="SSF48726">
    <property type="entry name" value="Immunoglobulin"/>
    <property type="match status" value="3"/>
</dbReference>
<comment type="caution">
    <text evidence="11">The sequence shown here is derived from an EMBL/GenBank/DDBJ whole genome shotgun (WGS) entry which is preliminary data.</text>
</comment>
<comment type="subcellular location">
    <subcellularLocation>
        <location evidence="1">Cell membrane</location>
    </subcellularLocation>
</comment>
<protein>
    <submittedName>
        <fullName evidence="11">Lachesin-like protein 4</fullName>
    </submittedName>
</protein>
<evidence type="ECO:0000256" key="5">
    <source>
        <dbReference type="ARBA" id="ARBA00023136"/>
    </source>
</evidence>
<sequence length="345" mass="39095">MLLLILLFGHILTVFSKDRHPSISQISQEKYVDLGDRLELICQVEDAEQYSVNWMKISRSGSDPSNYIFITKGQQVVAPDNRYHVLFDRKRSAFVLTIDSIKENDAGTYMCQIVTSTIIDAKVNVTVRIPPVISDNSTRSVLTSVGSNVELNCYSYGYPQPSIAWRREKYVLIPNNRGASFKGNKLAIYNVTKNDRGTYYCFAYNGVEPSARRAISVEVEFPPVIKVGRKRYGQALQYYADMYCDIEAFPSPSIHWVKDGVLLNDDQYYQISIFAKNDEFSGSILRVKRIESKQYGNYQCRAANKLGTSEETIVLYETVNVICPPACDVTETSHSNKLSPVFTLL</sequence>
<feature type="chain" id="PRO_5019299271" evidence="9">
    <location>
        <begin position="17"/>
        <end position="345"/>
    </location>
</feature>
<keyword evidence="8" id="KW-0393">Immunoglobulin domain</keyword>
<dbReference type="Gene3D" id="2.60.40.10">
    <property type="entry name" value="Immunoglobulins"/>
    <property type="match status" value="3"/>
</dbReference>
<feature type="domain" description="Ig-like" evidence="10">
    <location>
        <begin position="131"/>
        <end position="218"/>
    </location>
</feature>
<dbReference type="InterPro" id="IPR051170">
    <property type="entry name" value="Neural/epithelial_adhesion"/>
</dbReference>
<evidence type="ECO:0000313" key="12">
    <source>
        <dbReference type="Proteomes" id="UP000288716"/>
    </source>
</evidence>
<evidence type="ECO:0000256" key="9">
    <source>
        <dbReference type="SAM" id="SignalP"/>
    </source>
</evidence>
<dbReference type="FunFam" id="2.60.40.10:FF:000328">
    <property type="entry name" value="CLUMA_CG000981, isoform A"/>
    <property type="match status" value="1"/>
</dbReference>
<evidence type="ECO:0000256" key="3">
    <source>
        <dbReference type="ARBA" id="ARBA00022729"/>
    </source>
</evidence>
<dbReference type="InterPro" id="IPR013106">
    <property type="entry name" value="Ig_V-set"/>
</dbReference>
<dbReference type="Pfam" id="PF07679">
    <property type="entry name" value="I-set"/>
    <property type="match status" value="1"/>
</dbReference>
<proteinExistence type="predicted"/>
<keyword evidence="5" id="KW-0472">Membrane</keyword>
<evidence type="ECO:0000256" key="2">
    <source>
        <dbReference type="ARBA" id="ARBA00022475"/>
    </source>
</evidence>
<keyword evidence="6" id="KW-1015">Disulfide bond</keyword>